<evidence type="ECO:0000256" key="1">
    <source>
        <dbReference type="SAM" id="Phobius"/>
    </source>
</evidence>
<gene>
    <name evidence="2" type="ORF">BRARA_E01442</name>
</gene>
<sequence>MNKAHSHMKWWWWRPWWRWRWINSGGSAQLLLCVVLSTHGCRLRCIVTDLSSLDGQRLKSGSTMVNYTSFAHPVLHLLYIFIFDPKLLSVHKYLLDFVPNL</sequence>
<keyword evidence="1" id="KW-0812">Transmembrane</keyword>
<evidence type="ECO:0000313" key="3">
    <source>
        <dbReference type="Proteomes" id="UP000264353"/>
    </source>
</evidence>
<keyword evidence="1" id="KW-0472">Membrane</keyword>
<dbReference type="Proteomes" id="UP000264353">
    <property type="component" value="Chromosome A5"/>
</dbReference>
<accession>A0A397ZA26</accession>
<name>A0A397ZA26_BRACM</name>
<keyword evidence="1" id="KW-1133">Transmembrane helix</keyword>
<reference evidence="2 3" key="1">
    <citation type="submission" date="2018-06" db="EMBL/GenBank/DDBJ databases">
        <title>WGS assembly of Brassica rapa FPsc.</title>
        <authorList>
            <person name="Bowman J."/>
            <person name="Kohchi T."/>
            <person name="Yamato K."/>
            <person name="Jenkins J."/>
            <person name="Shu S."/>
            <person name="Ishizaki K."/>
            <person name="Yamaoka S."/>
            <person name="Nishihama R."/>
            <person name="Nakamura Y."/>
            <person name="Berger F."/>
            <person name="Adam C."/>
            <person name="Aki S."/>
            <person name="Althoff F."/>
            <person name="Araki T."/>
            <person name="Arteaga-Vazquez M."/>
            <person name="Balasubrmanian S."/>
            <person name="Bauer D."/>
            <person name="Boehm C."/>
            <person name="Briginshaw L."/>
            <person name="Caballero-Perez J."/>
            <person name="Catarino B."/>
            <person name="Chen F."/>
            <person name="Chiyoda S."/>
            <person name="Chovatia M."/>
            <person name="Davies K."/>
            <person name="Delmans M."/>
            <person name="Demura T."/>
            <person name="Dierschke T."/>
            <person name="Dolan L."/>
            <person name="Dorantes-Acosta A."/>
            <person name="Eklund D."/>
            <person name="Florent S."/>
            <person name="Flores-Sandoval E."/>
            <person name="Fujiyama A."/>
            <person name="Fukuzawa H."/>
            <person name="Galik B."/>
            <person name="Grimanelli D."/>
            <person name="Grimwood J."/>
            <person name="Grossniklaus U."/>
            <person name="Hamada T."/>
            <person name="Haseloff J."/>
            <person name="Hetherington A."/>
            <person name="Higo A."/>
            <person name="Hirakawa Y."/>
            <person name="Hundley H."/>
            <person name="Ikeda Y."/>
            <person name="Inoue K."/>
            <person name="Inoue S."/>
            <person name="Ishida S."/>
            <person name="Jia Q."/>
            <person name="Kakita M."/>
            <person name="Kanazawa T."/>
            <person name="Kawai Y."/>
            <person name="Kawashima T."/>
            <person name="Kennedy M."/>
            <person name="Kinose K."/>
            <person name="Kinoshita T."/>
            <person name="Kohara Y."/>
            <person name="Koide E."/>
            <person name="Komatsu K."/>
            <person name="Kopischke S."/>
            <person name="Kubo M."/>
            <person name="Kyozuka J."/>
            <person name="Lagercrantz U."/>
            <person name="Lin S."/>
            <person name="Lindquist E."/>
            <person name="Lipzen A."/>
            <person name="Lu C."/>
            <person name="Luna E."/>
            <person name="Martienssen R."/>
            <person name="Minamino N."/>
            <person name="Mizutani M."/>
            <person name="Mizutani M."/>
            <person name="Mochizuki N."/>
            <person name="Monte I."/>
            <person name="Mosher R."/>
            <person name="Nagasaki H."/>
            <person name="Nakagami H."/>
            <person name="Naramoto S."/>
            <person name="Nishitani K."/>
            <person name="Ohtani M."/>
            <person name="Okamoto T."/>
            <person name="Okumura M."/>
            <person name="Phillips J."/>
            <person name="Pollak B."/>
            <person name="Reinders A."/>
            <person name="Roevekamp M."/>
            <person name="Sano R."/>
            <person name="Sawa S."/>
            <person name="Schmid M."/>
            <person name="Shirakawa M."/>
            <person name="Solano R."/>
            <person name="Spunde A."/>
            <person name="Suetsugu N."/>
            <person name="Sugano S."/>
            <person name="Sugiyama A."/>
            <person name="Sun R."/>
            <person name="Suzuki Y."/>
            <person name="Takenaka M."/>
            <person name="Takezawa D."/>
            <person name="Tomogane H."/>
            <person name="Tsuzuki M."/>
            <person name="Ueda T."/>
            <person name="Umeda M."/>
            <person name="Ward J."/>
            <person name="Watanabe Y."/>
            <person name="Yazaki K."/>
            <person name="Yokoyama R."/>
            <person name="Yoshitake Y."/>
            <person name="Yotsui I."/>
            <person name="Zachgo S."/>
            <person name="Schmutz J."/>
        </authorList>
    </citation>
    <scope>NUCLEOTIDE SEQUENCE [LARGE SCALE GENOMIC DNA]</scope>
    <source>
        <strain evidence="3">cv. B-3</strain>
    </source>
</reference>
<organism evidence="2 3">
    <name type="scientific">Brassica campestris</name>
    <name type="common">Field mustard</name>
    <dbReference type="NCBI Taxonomy" id="3711"/>
    <lineage>
        <taxon>Eukaryota</taxon>
        <taxon>Viridiplantae</taxon>
        <taxon>Streptophyta</taxon>
        <taxon>Embryophyta</taxon>
        <taxon>Tracheophyta</taxon>
        <taxon>Spermatophyta</taxon>
        <taxon>Magnoliopsida</taxon>
        <taxon>eudicotyledons</taxon>
        <taxon>Gunneridae</taxon>
        <taxon>Pentapetalae</taxon>
        <taxon>rosids</taxon>
        <taxon>malvids</taxon>
        <taxon>Brassicales</taxon>
        <taxon>Brassicaceae</taxon>
        <taxon>Brassiceae</taxon>
        <taxon>Brassica</taxon>
    </lineage>
</organism>
<dbReference type="AlphaFoldDB" id="A0A397ZA26"/>
<evidence type="ECO:0000313" key="2">
    <source>
        <dbReference type="EMBL" id="RID62365.1"/>
    </source>
</evidence>
<dbReference type="EMBL" id="CM010632">
    <property type="protein sequence ID" value="RID62365.1"/>
    <property type="molecule type" value="Genomic_DNA"/>
</dbReference>
<proteinExistence type="predicted"/>
<feature type="transmembrane region" description="Helical" evidence="1">
    <location>
        <begin position="64"/>
        <end position="83"/>
    </location>
</feature>
<protein>
    <submittedName>
        <fullName evidence="2">Uncharacterized protein</fullName>
    </submittedName>
</protein>